<dbReference type="PANTHER" id="PTHR43547:SF2">
    <property type="entry name" value="HYBRID SIGNAL TRANSDUCTION HISTIDINE KINASE C"/>
    <property type="match status" value="1"/>
</dbReference>
<dbReference type="PRINTS" id="PR00344">
    <property type="entry name" value="BCTRLSENSOR"/>
</dbReference>
<keyword evidence="7" id="KW-1185">Reference proteome</keyword>
<keyword evidence="4" id="KW-0472">Membrane</keyword>
<keyword evidence="3" id="KW-0597">Phosphoprotein</keyword>
<evidence type="ECO:0000256" key="4">
    <source>
        <dbReference type="SAM" id="Phobius"/>
    </source>
</evidence>
<reference evidence="6 7" key="1">
    <citation type="submission" date="2022-07" db="EMBL/GenBank/DDBJ databases">
        <title>Mucilaginibacter sp. JC4.</title>
        <authorList>
            <person name="Le V."/>
            <person name="Ko S.-R."/>
            <person name="Ahn C.-Y."/>
            <person name="Oh H.-M."/>
        </authorList>
    </citation>
    <scope>NUCLEOTIDE SEQUENCE [LARGE SCALE GENOMIC DNA]</scope>
    <source>
        <strain evidence="6 7">JC4</strain>
    </source>
</reference>
<feature type="transmembrane region" description="Helical" evidence="4">
    <location>
        <begin position="175"/>
        <end position="196"/>
    </location>
</feature>
<dbReference type="Gene3D" id="3.30.565.10">
    <property type="entry name" value="Histidine kinase-like ATPase, C-terminal domain"/>
    <property type="match status" value="1"/>
</dbReference>
<evidence type="ECO:0000313" key="6">
    <source>
        <dbReference type="EMBL" id="MCQ6956703.1"/>
    </source>
</evidence>
<dbReference type="SUPFAM" id="SSF47384">
    <property type="entry name" value="Homodimeric domain of signal transducing histidine kinase"/>
    <property type="match status" value="1"/>
</dbReference>
<dbReference type="InterPro" id="IPR003594">
    <property type="entry name" value="HATPase_dom"/>
</dbReference>
<name>A0ABT1SWI1_9SPHI</name>
<dbReference type="InterPro" id="IPR005467">
    <property type="entry name" value="His_kinase_dom"/>
</dbReference>
<feature type="transmembrane region" description="Helical" evidence="4">
    <location>
        <begin position="151"/>
        <end position="169"/>
    </location>
</feature>
<comment type="catalytic activity">
    <reaction evidence="1">
        <text>ATP + protein L-histidine = ADP + protein N-phospho-L-histidine.</text>
        <dbReference type="EC" id="2.7.13.3"/>
    </reaction>
</comment>
<keyword evidence="4" id="KW-1133">Transmembrane helix</keyword>
<accession>A0ABT1SWI1</accession>
<dbReference type="GO" id="GO:0016301">
    <property type="term" value="F:kinase activity"/>
    <property type="evidence" value="ECO:0007669"/>
    <property type="project" value="UniProtKB-KW"/>
</dbReference>
<dbReference type="EC" id="2.7.13.3" evidence="2"/>
<feature type="transmembrane region" description="Helical" evidence="4">
    <location>
        <begin position="125"/>
        <end position="144"/>
    </location>
</feature>
<dbReference type="RefSeq" id="WP_256536915.1">
    <property type="nucleotide sequence ID" value="NZ_JANHOH010000001.1"/>
</dbReference>
<dbReference type="PROSITE" id="PS50109">
    <property type="entry name" value="HIS_KIN"/>
    <property type="match status" value="1"/>
</dbReference>
<dbReference type="InterPro" id="IPR036097">
    <property type="entry name" value="HisK_dim/P_sf"/>
</dbReference>
<dbReference type="SUPFAM" id="SSF55874">
    <property type="entry name" value="ATPase domain of HSP90 chaperone/DNA topoisomerase II/histidine kinase"/>
    <property type="match status" value="1"/>
</dbReference>
<keyword evidence="4" id="KW-0812">Transmembrane</keyword>
<dbReference type="Proteomes" id="UP001204376">
    <property type="component" value="Unassembled WGS sequence"/>
</dbReference>
<comment type="caution">
    <text evidence="6">The sequence shown here is derived from an EMBL/GenBank/DDBJ whole genome shotgun (WGS) entry which is preliminary data.</text>
</comment>
<protein>
    <recommendedName>
        <fullName evidence="2">histidine kinase</fullName>
        <ecNumber evidence="2">2.7.13.3</ecNumber>
    </recommendedName>
</protein>
<evidence type="ECO:0000259" key="5">
    <source>
        <dbReference type="PROSITE" id="PS50109"/>
    </source>
</evidence>
<organism evidence="6 7">
    <name type="scientific">Mucilaginibacter aquariorum</name>
    <dbReference type="NCBI Taxonomy" id="2967225"/>
    <lineage>
        <taxon>Bacteria</taxon>
        <taxon>Pseudomonadati</taxon>
        <taxon>Bacteroidota</taxon>
        <taxon>Sphingobacteriia</taxon>
        <taxon>Sphingobacteriales</taxon>
        <taxon>Sphingobacteriaceae</taxon>
        <taxon>Mucilaginibacter</taxon>
    </lineage>
</organism>
<feature type="transmembrane region" description="Helical" evidence="4">
    <location>
        <begin position="98"/>
        <end position="119"/>
    </location>
</feature>
<keyword evidence="6" id="KW-0808">Transferase</keyword>
<feature type="transmembrane region" description="Helical" evidence="4">
    <location>
        <begin position="67"/>
        <end position="86"/>
    </location>
</feature>
<dbReference type="CDD" id="cd00075">
    <property type="entry name" value="HATPase"/>
    <property type="match status" value="1"/>
</dbReference>
<dbReference type="InterPro" id="IPR004358">
    <property type="entry name" value="Sig_transdc_His_kin-like_C"/>
</dbReference>
<feature type="domain" description="Histidine kinase" evidence="5">
    <location>
        <begin position="229"/>
        <end position="443"/>
    </location>
</feature>
<dbReference type="SMART" id="SM00388">
    <property type="entry name" value="HisKA"/>
    <property type="match status" value="1"/>
</dbReference>
<evidence type="ECO:0000256" key="2">
    <source>
        <dbReference type="ARBA" id="ARBA00012438"/>
    </source>
</evidence>
<evidence type="ECO:0000256" key="3">
    <source>
        <dbReference type="ARBA" id="ARBA00022553"/>
    </source>
</evidence>
<dbReference type="SMART" id="SM00387">
    <property type="entry name" value="HATPase_c"/>
    <property type="match status" value="1"/>
</dbReference>
<evidence type="ECO:0000313" key="7">
    <source>
        <dbReference type="Proteomes" id="UP001204376"/>
    </source>
</evidence>
<keyword evidence="6" id="KW-0418">Kinase</keyword>
<evidence type="ECO:0000256" key="1">
    <source>
        <dbReference type="ARBA" id="ARBA00000085"/>
    </source>
</evidence>
<dbReference type="PANTHER" id="PTHR43547">
    <property type="entry name" value="TWO-COMPONENT HISTIDINE KINASE"/>
    <property type="match status" value="1"/>
</dbReference>
<dbReference type="Pfam" id="PF00512">
    <property type="entry name" value="HisKA"/>
    <property type="match status" value="1"/>
</dbReference>
<gene>
    <name evidence="6" type="ORF">NPE20_01980</name>
</gene>
<sequence length="443" mass="50345">METHFFTKLSPKYSTAYRNYYTYQNLISVRTASFIFLTLSIIIRILYHIFPESLTKAQNFPEFNRVNWVFIIVTPLFYLISHLLVLHMRKTRWATAGMALFVFVFSLYLIGCGMYSSFISTSDPSNALTLYLVALSIVSVLFVFEYHETLILLVSVEIMFTMMLFHAQVSATEMTYNQMISAILLAGFYLTSRYFFSYKASYYGQIVEIRHKNQEIEKANNFKNQVLGTVAHDLRNPIAAVESLAMLMELEDIDEDTQDSLSMMRESCVKARTIIDDLLDAARYDNSTNFDTHKTELNGILQGIIDTWNIQKGGKNNVVFISDIKTVYAQINPEKFPRVIDNLISNALKFSKETDKVELHLKREKNKIIVQVKDQGVGIPNELIPKLFERFSGVGRTGLKGEQSTGIGLSIVKDIVESHDGKISVHSVEGKGSTFTIILPVAA</sequence>
<proteinExistence type="predicted"/>
<dbReference type="Pfam" id="PF02518">
    <property type="entry name" value="HATPase_c"/>
    <property type="match status" value="1"/>
</dbReference>
<dbReference type="EMBL" id="JANHOH010000001">
    <property type="protein sequence ID" value="MCQ6956703.1"/>
    <property type="molecule type" value="Genomic_DNA"/>
</dbReference>
<dbReference type="InterPro" id="IPR036890">
    <property type="entry name" value="HATPase_C_sf"/>
</dbReference>
<feature type="transmembrane region" description="Helical" evidence="4">
    <location>
        <begin position="27"/>
        <end position="47"/>
    </location>
</feature>
<dbReference type="CDD" id="cd00082">
    <property type="entry name" value="HisKA"/>
    <property type="match status" value="1"/>
</dbReference>
<dbReference type="Gene3D" id="1.10.287.130">
    <property type="match status" value="1"/>
</dbReference>
<dbReference type="InterPro" id="IPR003661">
    <property type="entry name" value="HisK_dim/P_dom"/>
</dbReference>